<protein>
    <recommendedName>
        <fullName evidence="1">peptide chain release factor N(5)-glutamine methyltransferase</fullName>
        <ecNumber evidence="1">2.1.1.297</ecNumber>
    </recommendedName>
</protein>
<evidence type="ECO:0000313" key="8">
    <source>
        <dbReference type="Proteomes" id="UP000551848"/>
    </source>
</evidence>
<dbReference type="Proteomes" id="UP000551848">
    <property type="component" value="Unassembled WGS sequence"/>
</dbReference>
<evidence type="ECO:0000256" key="3">
    <source>
        <dbReference type="ARBA" id="ARBA00022679"/>
    </source>
</evidence>
<dbReference type="InterPro" id="IPR019874">
    <property type="entry name" value="RF_methyltr_PrmC"/>
</dbReference>
<dbReference type="GO" id="GO:0102559">
    <property type="term" value="F:peptide chain release factor N(5)-glutamine methyltransferase activity"/>
    <property type="evidence" value="ECO:0007669"/>
    <property type="project" value="UniProtKB-EC"/>
</dbReference>
<dbReference type="GO" id="GO:0003676">
    <property type="term" value="F:nucleic acid binding"/>
    <property type="evidence" value="ECO:0007669"/>
    <property type="project" value="InterPro"/>
</dbReference>
<dbReference type="InterPro" id="IPR029063">
    <property type="entry name" value="SAM-dependent_MTases_sf"/>
</dbReference>
<dbReference type="EMBL" id="JACETL010000014">
    <property type="protein sequence ID" value="MBA4692488.1"/>
    <property type="molecule type" value="Genomic_DNA"/>
</dbReference>
<name>A0A838XT11_9GAMM</name>
<sequence length="273" mass="30859">MNKTIKSYFALAKSNTHSHEFIVRDLEFFLKSMGISDSTITLKDDFDLSKEQIKKIETFFSSYIDGLPVDYILNESIFYGFKFFVDSRVLIPRPETELIIDNILDFKLMKNSKIVEVGTGSGCIALTLAMLMPEIKIIASDISNSALEVAALNRKLHKVTNVSLIHSNWMSFATENSLDLVISNPPYLMPSDSHLKNLTHEPLIALTSKNGSQSFIDIAHQARSALKPGGKIIFEHGYLQAKEVSKILQEYDFYNIVCNRDYQGLNRYTSAIK</sequence>
<proteinExistence type="predicted"/>
<dbReference type="Gene3D" id="3.40.50.150">
    <property type="entry name" value="Vaccinia Virus protein VP39"/>
    <property type="match status" value="1"/>
</dbReference>
<dbReference type="NCBIfam" id="TIGR03534">
    <property type="entry name" value="RF_mod_PrmC"/>
    <property type="match status" value="1"/>
</dbReference>
<evidence type="ECO:0000256" key="1">
    <source>
        <dbReference type="ARBA" id="ARBA00012771"/>
    </source>
</evidence>
<evidence type="ECO:0000259" key="6">
    <source>
        <dbReference type="Pfam" id="PF05175"/>
    </source>
</evidence>
<dbReference type="PANTHER" id="PTHR18895:SF74">
    <property type="entry name" value="MTRF1L RELEASE FACTOR GLUTAMINE METHYLTRANSFERASE"/>
    <property type="match status" value="1"/>
</dbReference>
<dbReference type="PANTHER" id="PTHR18895">
    <property type="entry name" value="HEMK METHYLTRANSFERASE"/>
    <property type="match status" value="1"/>
</dbReference>
<dbReference type="Pfam" id="PF05175">
    <property type="entry name" value="MTS"/>
    <property type="match status" value="1"/>
</dbReference>
<evidence type="ECO:0000256" key="2">
    <source>
        <dbReference type="ARBA" id="ARBA00022603"/>
    </source>
</evidence>
<keyword evidence="4" id="KW-0949">S-adenosyl-L-methionine</keyword>
<reference evidence="7 8" key="1">
    <citation type="submission" date="2020-06" db="EMBL/GenBank/DDBJ databases">
        <title>Dysbiosis in marine aquaculture revealed through microbiome analysis: reverse ecology for environmental sustainability.</title>
        <authorList>
            <person name="Haro-Moreno J.M."/>
            <person name="Coutinho F.H."/>
            <person name="Zaragoza-Solas A."/>
            <person name="Picazo A."/>
            <person name="Almagro-Moreno S."/>
            <person name="Lopez-Perez M."/>
        </authorList>
    </citation>
    <scope>NUCLEOTIDE SEQUENCE [LARGE SCALE GENOMIC DNA]</scope>
    <source>
        <strain evidence="7">MCMED-G41</strain>
    </source>
</reference>
<accession>A0A838XT11</accession>
<gene>
    <name evidence="7" type="primary">prmC</name>
    <name evidence="7" type="ORF">H2072_01930</name>
</gene>
<dbReference type="PROSITE" id="PS00092">
    <property type="entry name" value="N6_MTASE"/>
    <property type="match status" value="1"/>
</dbReference>
<dbReference type="InterPro" id="IPR007848">
    <property type="entry name" value="Small_mtfrase_dom"/>
</dbReference>
<dbReference type="NCBIfam" id="TIGR00536">
    <property type="entry name" value="hemK_fam"/>
    <property type="match status" value="1"/>
</dbReference>
<dbReference type="InterPro" id="IPR004556">
    <property type="entry name" value="HemK-like"/>
</dbReference>
<dbReference type="AlphaFoldDB" id="A0A838XT11"/>
<dbReference type="GO" id="GO:0032259">
    <property type="term" value="P:methylation"/>
    <property type="evidence" value="ECO:0007669"/>
    <property type="project" value="UniProtKB-KW"/>
</dbReference>
<feature type="domain" description="Methyltransferase small" evidence="6">
    <location>
        <begin position="107"/>
        <end position="193"/>
    </location>
</feature>
<dbReference type="CDD" id="cd02440">
    <property type="entry name" value="AdoMet_MTases"/>
    <property type="match status" value="1"/>
</dbReference>
<organism evidence="7 8">
    <name type="scientific">SAR86 cluster bacterium</name>
    <dbReference type="NCBI Taxonomy" id="2030880"/>
    <lineage>
        <taxon>Bacteria</taxon>
        <taxon>Pseudomonadati</taxon>
        <taxon>Pseudomonadota</taxon>
        <taxon>Gammaproteobacteria</taxon>
        <taxon>SAR86 cluster</taxon>
    </lineage>
</organism>
<comment type="catalytic activity">
    <reaction evidence="5">
        <text>L-glutaminyl-[peptide chain release factor] + S-adenosyl-L-methionine = N(5)-methyl-L-glutaminyl-[peptide chain release factor] + S-adenosyl-L-homocysteine + H(+)</text>
        <dbReference type="Rhea" id="RHEA:42896"/>
        <dbReference type="Rhea" id="RHEA-COMP:10271"/>
        <dbReference type="Rhea" id="RHEA-COMP:10272"/>
        <dbReference type="ChEBI" id="CHEBI:15378"/>
        <dbReference type="ChEBI" id="CHEBI:30011"/>
        <dbReference type="ChEBI" id="CHEBI:57856"/>
        <dbReference type="ChEBI" id="CHEBI:59789"/>
        <dbReference type="ChEBI" id="CHEBI:61891"/>
        <dbReference type="EC" id="2.1.1.297"/>
    </reaction>
</comment>
<keyword evidence="2 7" id="KW-0489">Methyltransferase</keyword>
<dbReference type="InterPro" id="IPR002052">
    <property type="entry name" value="DNA_methylase_N6_adenine_CS"/>
</dbReference>
<dbReference type="EC" id="2.1.1.297" evidence="1"/>
<keyword evidence="3 7" id="KW-0808">Transferase</keyword>
<dbReference type="SUPFAM" id="SSF53335">
    <property type="entry name" value="S-adenosyl-L-methionine-dependent methyltransferases"/>
    <property type="match status" value="1"/>
</dbReference>
<dbReference type="InterPro" id="IPR050320">
    <property type="entry name" value="N5-glutamine_MTase"/>
</dbReference>
<evidence type="ECO:0000256" key="4">
    <source>
        <dbReference type="ARBA" id="ARBA00022691"/>
    </source>
</evidence>
<evidence type="ECO:0000313" key="7">
    <source>
        <dbReference type="EMBL" id="MBA4692488.1"/>
    </source>
</evidence>
<comment type="caution">
    <text evidence="7">The sequence shown here is derived from an EMBL/GenBank/DDBJ whole genome shotgun (WGS) entry which is preliminary data.</text>
</comment>
<dbReference type="Gene3D" id="1.10.8.10">
    <property type="entry name" value="DNA helicase RuvA subunit, C-terminal domain"/>
    <property type="match status" value="1"/>
</dbReference>
<evidence type="ECO:0000256" key="5">
    <source>
        <dbReference type="ARBA" id="ARBA00048391"/>
    </source>
</evidence>